<protein>
    <submittedName>
        <fullName evidence="1">Uncharacterized protein</fullName>
    </submittedName>
</protein>
<keyword evidence="2" id="KW-1185">Reference proteome</keyword>
<dbReference type="AlphaFoldDB" id="A0A9Q3C1Q3"/>
<organism evidence="1 2">
    <name type="scientific">Austropuccinia psidii MF-1</name>
    <dbReference type="NCBI Taxonomy" id="1389203"/>
    <lineage>
        <taxon>Eukaryota</taxon>
        <taxon>Fungi</taxon>
        <taxon>Dikarya</taxon>
        <taxon>Basidiomycota</taxon>
        <taxon>Pucciniomycotina</taxon>
        <taxon>Pucciniomycetes</taxon>
        <taxon>Pucciniales</taxon>
        <taxon>Sphaerophragmiaceae</taxon>
        <taxon>Austropuccinia</taxon>
    </lineage>
</organism>
<evidence type="ECO:0000313" key="2">
    <source>
        <dbReference type="Proteomes" id="UP000765509"/>
    </source>
</evidence>
<sequence>MASGNHLSSKQGFPSVAGEDFSFLKDLRVVHIWYNIPLCTIFSQQSNGDIFRTKSSPQSITTFEERFFGYSVWQFPGSYQKTIQGPQSCGSAGVGLSILNRNIMREIIRGYQLFQSFSTNQVLSIPWTAQLVHTGSNQASSMALAHLGQFIFHCGNSVTQFNSQDGQSCIGPIQIIQLGDSPSRISFSHILATFHHLWTFSPVN</sequence>
<evidence type="ECO:0000313" key="1">
    <source>
        <dbReference type="EMBL" id="MBW0475507.1"/>
    </source>
</evidence>
<name>A0A9Q3C1Q3_9BASI</name>
<dbReference type="EMBL" id="AVOT02004131">
    <property type="protein sequence ID" value="MBW0475507.1"/>
    <property type="molecule type" value="Genomic_DNA"/>
</dbReference>
<gene>
    <name evidence="1" type="ORF">O181_015222</name>
</gene>
<reference evidence="1" key="1">
    <citation type="submission" date="2021-03" db="EMBL/GenBank/DDBJ databases">
        <title>Draft genome sequence of rust myrtle Austropuccinia psidii MF-1, a brazilian biotype.</title>
        <authorList>
            <person name="Quecine M.C."/>
            <person name="Pachon D.M.R."/>
            <person name="Bonatelli M.L."/>
            <person name="Correr F.H."/>
            <person name="Franceschini L.M."/>
            <person name="Leite T.F."/>
            <person name="Margarido G.R.A."/>
            <person name="Almeida C.A."/>
            <person name="Ferrarezi J.A."/>
            <person name="Labate C.A."/>
        </authorList>
    </citation>
    <scope>NUCLEOTIDE SEQUENCE</scope>
    <source>
        <strain evidence="1">MF-1</strain>
    </source>
</reference>
<dbReference type="Proteomes" id="UP000765509">
    <property type="component" value="Unassembled WGS sequence"/>
</dbReference>
<proteinExistence type="predicted"/>
<comment type="caution">
    <text evidence="1">The sequence shown here is derived from an EMBL/GenBank/DDBJ whole genome shotgun (WGS) entry which is preliminary data.</text>
</comment>
<accession>A0A9Q3C1Q3</accession>